<dbReference type="AlphaFoldDB" id="A0A291QV85"/>
<dbReference type="InterPro" id="IPR006860">
    <property type="entry name" value="FecR"/>
</dbReference>
<sequence length="275" mass="31391">MGEEHQQPVSKKNWLRRKKKNKWQRNAYVLAFLVLVVAIALYYPRMPASNSSSLLDKNEHYESYESQCAHRKKVVLADGTEVTLNSTSRLYVPESFSKSRQVILNGEAYFNVVEENERPFVVKTDKLTATTLGTSFKIRSMESQPGATLYVRSGKLRVVKSYHSSTDNEPATLGPGDMILANKQIDLMETEHYEVKEMDDWLTQNLELQDVSLPVALRKLEDWYGIQIEVRGNYDPGTKVNAQFKNAGLQEVMTALGDKLDFDFKIKGNKVVLKF</sequence>
<dbReference type="PIRSF" id="PIRSF018266">
    <property type="entry name" value="FecR"/>
    <property type="match status" value="1"/>
</dbReference>
<name>A0A291QV85_9BACT</name>
<dbReference type="KEGG" id="cbae:COR50_12650"/>
<evidence type="ECO:0000259" key="2">
    <source>
        <dbReference type="Pfam" id="PF04773"/>
    </source>
</evidence>
<dbReference type="Gene3D" id="2.60.120.1440">
    <property type="match status" value="1"/>
</dbReference>
<dbReference type="RefSeq" id="WP_098194326.1">
    <property type="nucleotide sequence ID" value="NZ_CP023777.1"/>
</dbReference>
<keyword evidence="1" id="KW-0812">Transmembrane</keyword>
<dbReference type="Pfam" id="PF04773">
    <property type="entry name" value="FecR"/>
    <property type="match status" value="1"/>
</dbReference>
<keyword evidence="1" id="KW-0472">Membrane</keyword>
<feature type="domain" description="Protein FecR C-terminal" evidence="3">
    <location>
        <begin position="206"/>
        <end position="272"/>
    </location>
</feature>
<protein>
    <recommendedName>
        <fullName evidence="6">FecR protein domain-containing protein</fullName>
    </recommendedName>
</protein>
<dbReference type="Pfam" id="PF16344">
    <property type="entry name" value="FecR_C"/>
    <property type="match status" value="1"/>
</dbReference>
<keyword evidence="5" id="KW-1185">Reference proteome</keyword>
<dbReference type="EMBL" id="CP023777">
    <property type="protein sequence ID" value="ATL47949.1"/>
    <property type="molecule type" value="Genomic_DNA"/>
</dbReference>
<evidence type="ECO:0008006" key="6">
    <source>
        <dbReference type="Google" id="ProtNLM"/>
    </source>
</evidence>
<dbReference type="OrthoDB" id="673084at2"/>
<evidence type="ECO:0000256" key="1">
    <source>
        <dbReference type="SAM" id="Phobius"/>
    </source>
</evidence>
<dbReference type="Gene3D" id="3.55.50.30">
    <property type="match status" value="1"/>
</dbReference>
<accession>A0A291QV85</accession>
<gene>
    <name evidence="4" type="ORF">COR50_12650</name>
</gene>
<organism evidence="4 5">
    <name type="scientific">Chitinophaga caeni</name>
    <dbReference type="NCBI Taxonomy" id="2029983"/>
    <lineage>
        <taxon>Bacteria</taxon>
        <taxon>Pseudomonadati</taxon>
        <taxon>Bacteroidota</taxon>
        <taxon>Chitinophagia</taxon>
        <taxon>Chitinophagales</taxon>
        <taxon>Chitinophagaceae</taxon>
        <taxon>Chitinophaga</taxon>
    </lineage>
</organism>
<evidence type="ECO:0000313" key="5">
    <source>
        <dbReference type="Proteomes" id="UP000220133"/>
    </source>
</evidence>
<dbReference type="GO" id="GO:0016989">
    <property type="term" value="F:sigma factor antagonist activity"/>
    <property type="evidence" value="ECO:0007669"/>
    <property type="project" value="TreeGrafter"/>
</dbReference>
<dbReference type="PANTHER" id="PTHR30273:SF2">
    <property type="entry name" value="PROTEIN FECR"/>
    <property type="match status" value="1"/>
</dbReference>
<feature type="transmembrane region" description="Helical" evidence="1">
    <location>
        <begin position="26"/>
        <end position="43"/>
    </location>
</feature>
<evidence type="ECO:0000259" key="3">
    <source>
        <dbReference type="Pfam" id="PF16344"/>
    </source>
</evidence>
<dbReference type="InterPro" id="IPR012373">
    <property type="entry name" value="Ferrdict_sens_TM"/>
</dbReference>
<reference evidence="4 5" key="1">
    <citation type="submission" date="2017-10" db="EMBL/GenBank/DDBJ databases">
        <title>Paenichitinophaga pekingensis gen. nov., sp. nov., isolated from activated sludge.</title>
        <authorList>
            <person name="Jin D."/>
            <person name="Kong X."/>
            <person name="Deng Y."/>
            <person name="Bai Z."/>
        </authorList>
    </citation>
    <scope>NUCLEOTIDE SEQUENCE [LARGE SCALE GENOMIC DNA]</scope>
    <source>
        <strain evidence="4 5">13</strain>
    </source>
</reference>
<keyword evidence="1" id="KW-1133">Transmembrane helix</keyword>
<dbReference type="InterPro" id="IPR032508">
    <property type="entry name" value="FecR_C"/>
</dbReference>
<evidence type="ECO:0000313" key="4">
    <source>
        <dbReference type="EMBL" id="ATL47949.1"/>
    </source>
</evidence>
<proteinExistence type="predicted"/>
<feature type="domain" description="FecR protein" evidence="2">
    <location>
        <begin position="66"/>
        <end position="155"/>
    </location>
</feature>
<dbReference type="Proteomes" id="UP000220133">
    <property type="component" value="Chromosome"/>
</dbReference>
<dbReference type="PANTHER" id="PTHR30273">
    <property type="entry name" value="PERIPLASMIC SIGNAL SENSOR AND SIGMA FACTOR ACTIVATOR FECR-RELATED"/>
    <property type="match status" value="1"/>
</dbReference>